<gene>
    <name evidence="2" type="ORF">FB45DRAFT_1056099</name>
</gene>
<feature type="domain" description="F-box" evidence="1">
    <location>
        <begin position="3"/>
        <end position="49"/>
    </location>
</feature>
<dbReference type="EMBL" id="JARKIF010000006">
    <property type="protein sequence ID" value="KAJ7636823.1"/>
    <property type="molecule type" value="Genomic_DNA"/>
</dbReference>
<dbReference type="Pfam" id="PF00646">
    <property type="entry name" value="F-box"/>
    <property type="match status" value="1"/>
</dbReference>
<keyword evidence="3" id="KW-1185">Reference proteome</keyword>
<reference evidence="2" key="1">
    <citation type="submission" date="2023-03" db="EMBL/GenBank/DDBJ databases">
        <title>Massive genome expansion in bonnet fungi (Mycena s.s.) driven by repeated elements and novel gene families across ecological guilds.</title>
        <authorList>
            <consortium name="Lawrence Berkeley National Laboratory"/>
            <person name="Harder C.B."/>
            <person name="Miyauchi S."/>
            <person name="Viragh M."/>
            <person name="Kuo A."/>
            <person name="Thoen E."/>
            <person name="Andreopoulos B."/>
            <person name="Lu D."/>
            <person name="Skrede I."/>
            <person name="Drula E."/>
            <person name="Henrissat B."/>
            <person name="Morin E."/>
            <person name="Kohler A."/>
            <person name="Barry K."/>
            <person name="LaButti K."/>
            <person name="Morin E."/>
            <person name="Salamov A."/>
            <person name="Lipzen A."/>
            <person name="Mereny Z."/>
            <person name="Hegedus B."/>
            <person name="Baldrian P."/>
            <person name="Stursova M."/>
            <person name="Weitz H."/>
            <person name="Taylor A."/>
            <person name="Grigoriev I.V."/>
            <person name="Nagy L.G."/>
            <person name="Martin F."/>
            <person name="Kauserud H."/>
        </authorList>
    </citation>
    <scope>NUCLEOTIDE SEQUENCE</scope>
    <source>
        <strain evidence="2">9284</strain>
    </source>
</reference>
<dbReference type="SUPFAM" id="SSF81383">
    <property type="entry name" value="F-box domain"/>
    <property type="match status" value="1"/>
</dbReference>
<name>A0AAD7FQ06_9AGAR</name>
<sequence>MSLSRLNTAPIELQFMATKHLGPYDLLSLSHVSTYWRAFVLSDKRWAEWFSKITNNTDDSLETVLTNSNVLDAFSKRTLVYTCIKDKCEVCGAEASQLFILHMERVCDECLETDEFAVLSLGTAAAKYDLRESELYHLIILDWVDPRRTSKRATRLVSDALAKQVAITKFGSEEALTSHLSTKRKSALSTYASKADDYRRAVSTREELQAKGDSQAAENVVLAGTGRKIPKAFPSYPGILGMQSVGKRVNRREACFKLRKLLVVGSEVVVEKGEDE</sequence>
<organism evidence="2 3">
    <name type="scientific">Roridomyces roridus</name>
    <dbReference type="NCBI Taxonomy" id="1738132"/>
    <lineage>
        <taxon>Eukaryota</taxon>
        <taxon>Fungi</taxon>
        <taxon>Dikarya</taxon>
        <taxon>Basidiomycota</taxon>
        <taxon>Agaricomycotina</taxon>
        <taxon>Agaricomycetes</taxon>
        <taxon>Agaricomycetidae</taxon>
        <taxon>Agaricales</taxon>
        <taxon>Marasmiineae</taxon>
        <taxon>Mycenaceae</taxon>
        <taxon>Roridomyces</taxon>
    </lineage>
</organism>
<evidence type="ECO:0000259" key="1">
    <source>
        <dbReference type="PROSITE" id="PS50181"/>
    </source>
</evidence>
<protein>
    <recommendedName>
        <fullName evidence="1">F-box domain-containing protein</fullName>
    </recommendedName>
</protein>
<proteinExistence type="predicted"/>
<dbReference type="InterPro" id="IPR036047">
    <property type="entry name" value="F-box-like_dom_sf"/>
</dbReference>
<dbReference type="Proteomes" id="UP001221142">
    <property type="component" value="Unassembled WGS sequence"/>
</dbReference>
<comment type="caution">
    <text evidence="2">The sequence shown here is derived from an EMBL/GenBank/DDBJ whole genome shotgun (WGS) entry which is preliminary data.</text>
</comment>
<dbReference type="PROSITE" id="PS50181">
    <property type="entry name" value="FBOX"/>
    <property type="match status" value="1"/>
</dbReference>
<evidence type="ECO:0000313" key="3">
    <source>
        <dbReference type="Proteomes" id="UP001221142"/>
    </source>
</evidence>
<dbReference type="AlphaFoldDB" id="A0AAD7FQ06"/>
<dbReference type="InterPro" id="IPR001810">
    <property type="entry name" value="F-box_dom"/>
</dbReference>
<evidence type="ECO:0000313" key="2">
    <source>
        <dbReference type="EMBL" id="KAJ7636823.1"/>
    </source>
</evidence>
<accession>A0AAD7FQ06</accession>